<organism evidence="1 2">
    <name type="scientific">Pseudarthrobacter enclensis</name>
    <dbReference type="NCBI Taxonomy" id="993070"/>
    <lineage>
        <taxon>Bacteria</taxon>
        <taxon>Bacillati</taxon>
        <taxon>Actinomycetota</taxon>
        <taxon>Actinomycetes</taxon>
        <taxon>Micrococcales</taxon>
        <taxon>Micrococcaceae</taxon>
        <taxon>Pseudarthrobacter</taxon>
    </lineage>
</organism>
<proteinExistence type="predicted"/>
<reference evidence="1 2" key="1">
    <citation type="submission" date="2023-07" db="EMBL/GenBank/DDBJ databases">
        <title>Sorghum-associated microbial communities from plants grown in Nebraska, USA.</title>
        <authorList>
            <person name="Schachtman D."/>
        </authorList>
    </citation>
    <scope>NUCLEOTIDE SEQUENCE [LARGE SCALE GENOMIC DNA]</scope>
    <source>
        <strain evidence="1 2">CC222</strain>
    </source>
</reference>
<dbReference type="RefSeq" id="WP_307311963.1">
    <property type="nucleotide sequence ID" value="NZ_JAUSRE010000031.1"/>
</dbReference>
<gene>
    <name evidence="1" type="ORF">J2X98_004182</name>
</gene>
<keyword evidence="2" id="KW-1185">Reference proteome</keyword>
<comment type="caution">
    <text evidence="1">The sequence shown here is derived from an EMBL/GenBank/DDBJ whole genome shotgun (WGS) entry which is preliminary data.</text>
</comment>
<protein>
    <submittedName>
        <fullName evidence="1">Uncharacterized protein</fullName>
    </submittedName>
</protein>
<evidence type="ECO:0000313" key="1">
    <source>
        <dbReference type="EMBL" id="MDP9890568.1"/>
    </source>
</evidence>
<accession>A0ABT9RZA2</accession>
<evidence type="ECO:0000313" key="2">
    <source>
        <dbReference type="Proteomes" id="UP001226577"/>
    </source>
</evidence>
<name>A0ABT9RZA2_9MICC</name>
<dbReference type="EMBL" id="JAUSRE010000031">
    <property type="protein sequence ID" value="MDP9890568.1"/>
    <property type="molecule type" value="Genomic_DNA"/>
</dbReference>
<sequence length="213" mass="23938">MDERVHPIRISMPLGGVVASERGERPLRAHFNGEVCAGCNNGWMSSLEVSAMPILTQRPRRGRITDAEATVLARWFAKTAVNLNVSQPFRLLVDGPSRHALATSIPDRFAVHMFRVRKQNGVFDWVQKSPDAASCPQAQLDGMRRLMELTLVTHIRIADLVAVVIHAPEPLQPTDVIPDRTARIYPLPDRLPTWEELPFHDDYLGPFTHIDVI</sequence>
<dbReference type="Proteomes" id="UP001226577">
    <property type="component" value="Unassembled WGS sequence"/>
</dbReference>